<evidence type="ECO:0000313" key="9">
    <source>
        <dbReference type="Proteomes" id="UP000293360"/>
    </source>
</evidence>
<organism evidence="8 9">
    <name type="scientific">Monosporascus ibericus</name>
    <dbReference type="NCBI Taxonomy" id="155417"/>
    <lineage>
        <taxon>Eukaryota</taxon>
        <taxon>Fungi</taxon>
        <taxon>Dikarya</taxon>
        <taxon>Ascomycota</taxon>
        <taxon>Pezizomycotina</taxon>
        <taxon>Sordariomycetes</taxon>
        <taxon>Xylariomycetidae</taxon>
        <taxon>Xylariales</taxon>
        <taxon>Xylariales incertae sedis</taxon>
        <taxon>Monosporascus</taxon>
    </lineage>
</organism>
<dbReference type="OrthoDB" id="536881at2759"/>
<evidence type="ECO:0000313" key="8">
    <source>
        <dbReference type="EMBL" id="RYP02763.1"/>
    </source>
</evidence>
<dbReference type="STRING" id="155417.A0A4Q4TC79"/>
<gene>
    <name evidence="8" type="ORF">DL764_005637</name>
</gene>
<feature type="chain" id="PRO_5020382388" description="Receptor L-domain domain-containing protein" evidence="7">
    <location>
        <begin position="23"/>
        <end position="407"/>
    </location>
</feature>
<dbReference type="PANTHER" id="PTHR31018:SF3">
    <property type="entry name" value="RECEPTOR PROTEIN-TYROSINE KINASE"/>
    <property type="match status" value="1"/>
</dbReference>
<evidence type="ECO:0000256" key="1">
    <source>
        <dbReference type="ARBA" id="ARBA00004191"/>
    </source>
</evidence>
<evidence type="ECO:0008006" key="10">
    <source>
        <dbReference type="Google" id="ProtNLM"/>
    </source>
</evidence>
<keyword evidence="9" id="KW-1185">Reference proteome</keyword>
<feature type="region of interest" description="Disordered" evidence="6">
    <location>
        <begin position="351"/>
        <end position="378"/>
    </location>
</feature>
<evidence type="ECO:0000256" key="6">
    <source>
        <dbReference type="SAM" id="MobiDB-lite"/>
    </source>
</evidence>
<comment type="subcellular location">
    <subcellularLocation>
        <location evidence="1">Secreted</location>
        <location evidence="1">Cell wall</location>
    </subcellularLocation>
</comment>
<sequence length="407" mass="42493">MYSKKQFVSAVAALSMVSGVVSVTCDDPTATIRTPADATQIANCDSVEGSVLIAPEAGQRIDIGGSLTEIGGDLIAQHNGFITDFSSSSLETIGGAFELVNLTALSTLSFTSLSEVGSIRWATLTVLQEPNLGNPGITSAESVIIADTFLQRIDGINVQSLTNMDINNNARLTQFSTSIRSLSNVLNVQANGLNLTLEMPNLEWIANCTISNVTTFSAPSLATVNGSMRFDSNRFQTFTAANLTEVQDGDISFINNPELTNISFPSLERIGGGLTIANNTALESIDGFQRLERVGGAIAFRGSFTEFGLPELNDVVGGVEVVSTEEIDDACQTFEDESGNIIQGEYSCRGREADANENTGDADGSTGTGGSGSDSSGDGEGAAVALGLNINTLVSLAALGAIFTTFM</sequence>
<evidence type="ECO:0000256" key="5">
    <source>
        <dbReference type="ARBA" id="ARBA00023180"/>
    </source>
</evidence>
<keyword evidence="5" id="KW-0325">Glycoprotein</keyword>
<dbReference type="Proteomes" id="UP000293360">
    <property type="component" value="Unassembled WGS sequence"/>
</dbReference>
<accession>A0A4Q4TC79</accession>
<dbReference type="GO" id="GO:0009986">
    <property type="term" value="C:cell surface"/>
    <property type="evidence" value="ECO:0007669"/>
    <property type="project" value="TreeGrafter"/>
</dbReference>
<evidence type="ECO:0000256" key="4">
    <source>
        <dbReference type="ARBA" id="ARBA00022729"/>
    </source>
</evidence>
<name>A0A4Q4TC79_9PEZI</name>
<dbReference type="PANTHER" id="PTHR31018">
    <property type="entry name" value="SPORULATION-SPECIFIC PROTEIN-RELATED"/>
    <property type="match status" value="1"/>
</dbReference>
<protein>
    <recommendedName>
        <fullName evidence="10">Receptor L-domain domain-containing protein</fullName>
    </recommendedName>
</protein>
<dbReference type="Gene3D" id="3.80.20.20">
    <property type="entry name" value="Receptor L-domain"/>
    <property type="match status" value="2"/>
</dbReference>
<evidence type="ECO:0000256" key="2">
    <source>
        <dbReference type="ARBA" id="ARBA00022512"/>
    </source>
</evidence>
<comment type="caution">
    <text evidence="8">The sequence shown here is derived from an EMBL/GenBank/DDBJ whole genome shotgun (WGS) entry which is preliminary data.</text>
</comment>
<dbReference type="GO" id="GO:0031505">
    <property type="term" value="P:fungal-type cell wall organization"/>
    <property type="evidence" value="ECO:0007669"/>
    <property type="project" value="TreeGrafter"/>
</dbReference>
<dbReference type="GO" id="GO:0009277">
    <property type="term" value="C:fungal-type cell wall"/>
    <property type="evidence" value="ECO:0007669"/>
    <property type="project" value="TreeGrafter"/>
</dbReference>
<evidence type="ECO:0000256" key="3">
    <source>
        <dbReference type="ARBA" id="ARBA00022525"/>
    </source>
</evidence>
<dbReference type="GO" id="GO:0005886">
    <property type="term" value="C:plasma membrane"/>
    <property type="evidence" value="ECO:0007669"/>
    <property type="project" value="TreeGrafter"/>
</dbReference>
<keyword evidence="3" id="KW-0964">Secreted</keyword>
<dbReference type="EMBL" id="QJNU01000302">
    <property type="protein sequence ID" value="RYP02763.1"/>
    <property type="molecule type" value="Genomic_DNA"/>
</dbReference>
<dbReference type="InterPro" id="IPR051648">
    <property type="entry name" value="CWI-Assembly_Regulator"/>
</dbReference>
<dbReference type="SUPFAM" id="SSF52058">
    <property type="entry name" value="L domain-like"/>
    <property type="match status" value="2"/>
</dbReference>
<keyword evidence="2" id="KW-0134">Cell wall</keyword>
<feature type="signal peptide" evidence="7">
    <location>
        <begin position="1"/>
        <end position="22"/>
    </location>
</feature>
<proteinExistence type="predicted"/>
<evidence type="ECO:0000256" key="7">
    <source>
        <dbReference type="SAM" id="SignalP"/>
    </source>
</evidence>
<dbReference type="AlphaFoldDB" id="A0A4Q4TC79"/>
<keyword evidence="4 7" id="KW-0732">Signal</keyword>
<dbReference type="InterPro" id="IPR036941">
    <property type="entry name" value="Rcpt_L-dom_sf"/>
</dbReference>
<reference evidence="8 9" key="1">
    <citation type="submission" date="2018-06" db="EMBL/GenBank/DDBJ databases">
        <title>Complete Genomes of Monosporascus.</title>
        <authorList>
            <person name="Robinson A.J."/>
            <person name="Natvig D.O."/>
        </authorList>
    </citation>
    <scope>NUCLEOTIDE SEQUENCE [LARGE SCALE GENOMIC DNA]</scope>
    <source>
        <strain evidence="8 9">CBS 110550</strain>
    </source>
</reference>